<keyword evidence="2" id="KW-1185">Reference proteome</keyword>
<sequence length="164" mass="18571">MGSRVNPARILCVNCNVCVNKLRRYPALALDLRVTALICSWVYPQIVLEDDYVCEACRDLAITAVNINLREVPGNEEAGPSTRKKGHKNVCLLCGCSLLIRQSNKILRENPTDVQQCVKNIIESRVSQEFAARAKPRLTASYIYKDLLQRYLHQMNYVKLVGYA</sequence>
<gene>
    <name evidence="1" type="ORF">IPOD504_LOCUS15338</name>
</gene>
<dbReference type="EMBL" id="OW152818">
    <property type="protein sequence ID" value="CAH2071951.1"/>
    <property type="molecule type" value="Genomic_DNA"/>
</dbReference>
<dbReference type="Proteomes" id="UP000837857">
    <property type="component" value="Chromosome 6"/>
</dbReference>
<evidence type="ECO:0000313" key="1">
    <source>
        <dbReference type="EMBL" id="CAH2071951.1"/>
    </source>
</evidence>
<proteinExistence type="predicted"/>
<organism evidence="1 2">
    <name type="scientific">Iphiclides podalirius</name>
    <name type="common">scarce swallowtail</name>
    <dbReference type="NCBI Taxonomy" id="110791"/>
    <lineage>
        <taxon>Eukaryota</taxon>
        <taxon>Metazoa</taxon>
        <taxon>Ecdysozoa</taxon>
        <taxon>Arthropoda</taxon>
        <taxon>Hexapoda</taxon>
        <taxon>Insecta</taxon>
        <taxon>Pterygota</taxon>
        <taxon>Neoptera</taxon>
        <taxon>Endopterygota</taxon>
        <taxon>Lepidoptera</taxon>
        <taxon>Glossata</taxon>
        <taxon>Ditrysia</taxon>
        <taxon>Papilionoidea</taxon>
        <taxon>Papilionidae</taxon>
        <taxon>Papilioninae</taxon>
        <taxon>Iphiclides</taxon>
    </lineage>
</organism>
<accession>A0ABN8IZC6</accession>
<name>A0ABN8IZC6_9NEOP</name>
<reference evidence="1" key="1">
    <citation type="submission" date="2022-03" db="EMBL/GenBank/DDBJ databases">
        <authorList>
            <person name="Martin H S."/>
        </authorList>
    </citation>
    <scope>NUCLEOTIDE SEQUENCE</scope>
</reference>
<evidence type="ECO:0000313" key="2">
    <source>
        <dbReference type="Proteomes" id="UP000837857"/>
    </source>
</evidence>
<protein>
    <submittedName>
        <fullName evidence="1">Uncharacterized protein</fullName>
    </submittedName>
</protein>
<feature type="non-terminal residue" evidence="1">
    <location>
        <position position="1"/>
    </location>
</feature>